<protein>
    <submittedName>
        <fullName evidence="1">Uncharacterized protein</fullName>
    </submittedName>
</protein>
<reference evidence="1" key="1">
    <citation type="submission" date="2020-05" db="EMBL/GenBank/DDBJ databases">
        <authorList>
            <person name="Chiriac C."/>
            <person name="Salcher M."/>
            <person name="Ghai R."/>
            <person name="Kavagutti S V."/>
        </authorList>
    </citation>
    <scope>NUCLEOTIDE SEQUENCE</scope>
</reference>
<proteinExistence type="predicted"/>
<accession>A0A6J5TC39</accession>
<organism evidence="1">
    <name type="scientific">uncultured Caudovirales phage</name>
    <dbReference type="NCBI Taxonomy" id="2100421"/>
    <lineage>
        <taxon>Viruses</taxon>
        <taxon>Duplodnaviria</taxon>
        <taxon>Heunggongvirae</taxon>
        <taxon>Uroviricota</taxon>
        <taxon>Caudoviricetes</taxon>
        <taxon>Peduoviridae</taxon>
        <taxon>Maltschvirus</taxon>
        <taxon>Maltschvirus maltsch</taxon>
    </lineage>
</organism>
<evidence type="ECO:0000313" key="1">
    <source>
        <dbReference type="EMBL" id="CAB4241869.1"/>
    </source>
</evidence>
<dbReference type="EMBL" id="LR797824">
    <property type="protein sequence ID" value="CAB4241869.1"/>
    <property type="molecule type" value="Genomic_DNA"/>
</dbReference>
<sequence length="162" mass="17961">MNEDSKSKLKDILSTIDPVEYKWDSTNTTVGVIAQEIGEVDSEGTITLTGSQDYISIGSIGAAGSTITFDSNAVNWNSNYTIGAGLHADNTEYGSNQIKLGNGKTIDLDELHDVMETLKKRLLILTPNFEQMKKYPMLKELYDEYKAMERLLDGPDNTPEDM</sequence>
<gene>
    <name evidence="1" type="ORF">UFOVP71_407</name>
</gene>
<name>A0A6J5TC39_9CAUD</name>